<dbReference type="Proteomes" id="UP001211907">
    <property type="component" value="Unassembled WGS sequence"/>
</dbReference>
<gene>
    <name evidence="2" type="ORF">HK100_008101</name>
</gene>
<dbReference type="InterPro" id="IPR037151">
    <property type="entry name" value="AlkB-like_sf"/>
</dbReference>
<dbReference type="PANTHER" id="PTHR12463:SF1">
    <property type="entry name" value="2-OXOGLUTARATE AND FE-DEPENDENT OXYGENASE FAMILY PROTEIN"/>
    <property type="match status" value="1"/>
</dbReference>
<accession>A0AAD5SNN2</accession>
<dbReference type="SUPFAM" id="SSF51197">
    <property type="entry name" value="Clavaminate synthase-like"/>
    <property type="match status" value="1"/>
</dbReference>
<dbReference type="InterPro" id="IPR027450">
    <property type="entry name" value="AlkB-like"/>
</dbReference>
<proteinExistence type="predicted"/>
<protein>
    <recommendedName>
        <fullName evidence="1">Alpha-ketoglutarate-dependent dioxygenase AlkB-like domain-containing protein</fullName>
    </recommendedName>
</protein>
<dbReference type="GO" id="GO:0032451">
    <property type="term" value="F:demethylase activity"/>
    <property type="evidence" value="ECO:0007669"/>
    <property type="project" value="TreeGrafter"/>
</dbReference>
<evidence type="ECO:0000259" key="1">
    <source>
        <dbReference type="Pfam" id="PF13532"/>
    </source>
</evidence>
<dbReference type="AlphaFoldDB" id="A0AAD5SNN2"/>
<reference evidence="2" key="1">
    <citation type="submission" date="2020-05" db="EMBL/GenBank/DDBJ databases">
        <title>Phylogenomic resolution of chytrid fungi.</title>
        <authorList>
            <person name="Stajich J.E."/>
            <person name="Amses K."/>
            <person name="Simmons R."/>
            <person name="Seto K."/>
            <person name="Myers J."/>
            <person name="Bonds A."/>
            <person name="Quandt C.A."/>
            <person name="Barry K."/>
            <person name="Liu P."/>
            <person name="Grigoriev I."/>
            <person name="Longcore J.E."/>
            <person name="James T.Y."/>
        </authorList>
    </citation>
    <scope>NUCLEOTIDE SEQUENCE</scope>
    <source>
        <strain evidence="2">JEL0513</strain>
    </source>
</reference>
<keyword evidence="3" id="KW-1185">Reference proteome</keyword>
<comment type="caution">
    <text evidence="2">The sequence shown here is derived from an EMBL/GenBank/DDBJ whole genome shotgun (WGS) entry which is preliminary data.</text>
</comment>
<dbReference type="GO" id="GO:0016491">
    <property type="term" value="F:oxidoreductase activity"/>
    <property type="evidence" value="ECO:0007669"/>
    <property type="project" value="TreeGrafter"/>
</dbReference>
<evidence type="ECO:0000313" key="3">
    <source>
        <dbReference type="Proteomes" id="UP001211907"/>
    </source>
</evidence>
<organism evidence="2 3">
    <name type="scientific">Physocladia obscura</name>
    <dbReference type="NCBI Taxonomy" id="109957"/>
    <lineage>
        <taxon>Eukaryota</taxon>
        <taxon>Fungi</taxon>
        <taxon>Fungi incertae sedis</taxon>
        <taxon>Chytridiomycota</taxon>
        <taxon>Chytridiomycota incertae sedis</taxon>
        <taxon>Chytridiomycetes</taxon>
        <taxon>Chytridiales</taxon>
        <taxon>Chytriomycetaceae</taxon>
        <taxon>Physocladia</taxon>
    </lineage>
</organism>
<evidence type="ECO:0000313" key="2">
    <source>
        <dbReference type="EMBL" id="KAJ3088242.1"/>
    </source>
</evidence>
<feature type="domain" description="Alpha-ketoglutarate-dependent dioxygenase AlkB-like" evidence="1">
    <location>
        <begin position="64"/>
        <end position="161"/>
    </location>
</feature>
<name>A0AAD5SNN2_9FUNG</name>
<dbReference type="PANTHER" id="PTHR12463">
    <property type="entry name" value="OXYGENASE-RELATED"/>
    <property type="match status" value="1"/>
</dbReference>
<dbReference type="GO" id="GO:0070988">
    <property type="term" value="P:demethylation"/>
    <property type="evidence" value="ECO:0007669"/>
    <property type="project" value="InterPro"/>
</dbReference>
<sequence>MATSPEALINGLRVINDFVSEDEESSLLAFIESCQWSGEGVGPNASNKRRTQQHGFLVNLQNGTIPERLGAFPQEFKFLIDRLQAVVGVYIDGTDDLQMLVNEYKNGIGILPHNDSVKLFGPTIVGLSLSAQCIMTMVKGAVRVPVVLERRSLLVLEGDARN</sequence>
<feature type="non-terminal residue" evidence="2">
    <location>
        <position position="162"/>
    </location>
</feature>
<dbReference type="InterPro" id="IPR032857">
    <property type="entry name" value="ALKBH4"/>
</dbReference>
<dbReference type="Pfam" id="PF13532">
    <property type="entry name" value="2OG-FeII_Oxy_2"/>
    <property type="match status" value="1"/>
</dbReference>
<dbReference type="Gene3D" id="2.60.120.590">
    <property type="entry name" value="Alpha-ketoglutarate-dependent dioxygenase AlkB-like"/>
    <property type="match status" value="1"/>
</dbReference>
<dbReference type="EMBL" id="JADGJH010003890">
    <property type="protein sequence ID" value="KAJ3088242.1"/>
    <property type="molecule type" value="Genomic_DNA"/>
</dbReference>